<evidence type="ECO:0000313" key="2">
    <source>
        <dbReference type="EnsemblProtists" id="EKX34011"/>
    </source>
</evidence>
<dbReference type="EMBL" id="JH993122">
    <property type="protein sequence ID" value="EKX34011.1"/>
    <property type="molecule type" value="Genomic_DNA"/>
</dbReference>
<sequence length="238" mass="26771">MNGKRNRSELEDDTLNKCQKKLKSSHKVTFAGVTTSRSVIIEEDLEDENKISIERICQVSEPHHQEKCKIIDNMMFTKKQDGPADAQVIVLKLLEGLVKRKINNASDVLKCVITCLLRKNMPIDAKKENDKDGVDEMSDDILWCVGKGLASTGLFEQVADRLKSIATRVKANKIVGILPGTTRLDATFLEPLKFLYIHVKKCGYYLEKSRTSVSETPTLPTFCGHPDVMERKTIVIAH</sequence>
<accession>L1ICN3</accession>
<dbReference type="AlphaFoldDB" id="L1ICN3"/>
<gene>
    <name evidence="1" type="ORF">GUITHDRAFT_155873</name>
</gene>
<evidence type="ECO:0000313" key="3">
    <source>
        <dbReference type="Proteomes" id="UP000011087"/>
    </source>
</evidence>
<reference evidence="2" key="3">
    <citation type="submission" date="2016-03" db="UniProtKB">
        <authorList>
            <consortium name="EnsemblProtists"/>
        </authorList>
    </citation>
    <scope>IDENTIFICATION</scope>
</reference>
<name>L1ICN3_GUITC</name>
<reference evidence="1 3" key="1">
    <citation type="journal article" date="2012" name="Nature">
        <title>Algal genomes reveal evolutionary mosaicism and the fate of nucleomorphs.</title>
        <authorList>
            <consortium name="DOE Joint Genome Institute"/>
            <person name="Curtis B.A."/>
            <person name="Tanifuji G."/>
            <person name="Burki F."/>
            <person name="Gruber A."/>
            <person name="Irimia M."/>
            <person name="Maruyama S."/>
            <person name="Arias M.C."/>
            <person name="Ball S.G."/>
            <person name="Gile G.H."/>
            <person name="Hirakawa Y."/>
            <person name="Hopkins J.F."/>
            <person name="Kuo A."/>
            <person name="Rensing S.A."/>
            <person name="Schmutz J."/>
            <person name="Symeonidi A."/>
            <person name="Elias M."/>
            <person name="Eveleigh R.J."/>
            <person name="Herman E.K."/>
            <person name="Klute M.J."/>
            <person name="Nakayama T."/>
            <person name="Obornik M."/>
            <person name="Reyes-Prieto A."/>
            <person name="Armbrust E.V."/>
            <person name="Aves S.J."/>
            <person name="Beiko R.G."/>
            <person name="Coutinho P."/>
            <person name="Dacks J.B."/>
            <person name="Durnford D.G."/>
            <person name="Fast N.M."/>
            <person name="Green B.R."/>
            <person name="Grisdale C.J."/>
            <person name="Hempel F."/>
            <person name="Henrissat B."/>
            <person name="Hoppner M.P."/>
            <person name="Ishida K."/>
            <person name="Kim E."/>
            <person name="Koreny L."/>
            <person name="Kroth P.G."/>
            <person name="Liu Y."/>
            <person name="Malik S.B."/>
            <person name="Maier U.G."/>
            <person name="McRose D."/>
            <person name="Mock T."/>
            <person name="Neilson J.A."/>
            <person name="Onodera N.T."/>
            <person name="Poole A.M."/>
            <person name="Pritham E.J."/>
            <person name="Richards T.A."/>
            <person name="Rocap G."/>
            <person name="Roy S.W."/>
            <person name="Sarai C."/>
            <person name="Schaack S."/>
            <person name="Shirato S."/>
            <person name="Slamovits C.H."/>
            <person name="Spencer D.F."/>
            <person name="Suzuki S."/>
            <person name="Worden A.Z."/>
            <person name="Zauner S."/>
            <person name="Barry K."/>
            <person name="Bell C."/>
            <person name="Bharti A.K."/>
            <person name="Crow J.A."/>
            <person name="Grimwood J."/>
            <person name="Kramer R."/>
            <person name="Lindquist E."/>
            <person name="Lucas S."/>
            <person name="Salamov A."/>
            <person name="McFadden G.I."/>
            <person name="Lane C.E."/>
            <person name="Keeling P.J."/>
            <person name="Gray M.W."/>
            <person name="Grigoriev I.V."/>
            <person name="Archibald J.M."/>
        </authorList>
    </citation>
    <scope>NUCLEOTIDE SEQUENCE</scope>
    <source>
        <strain evidence="1 3">CCMP2712</strain>
    </source>
</reference>
<reference evidence="3" key="2">
    <citation type="submission" date="2012-11" db="EMBL/GenBank/DDBJ databases">
        <authorList>
            <person name="Kuo A."/>
            <person name="Curtis B.A."/>
            <person name="Tanifuji G."/>
            <person name="Burki F."/>
            <person name="Gruber A."/>
            <person name="Irimia M."/>
            <person name="Maruyama S."/>
            <person name="Arias M.C."/>
            <person name="Ball S.G."/>
            <person name="Gile G.H."/>
            <person name="Hirakawa Y."/>
            <person name="Hopkins J.F."/>
            <person name="Rensing S.A."/>
            <person name="Schmutz J."/>
            <person name="Symeonidi A."/>
            <person name="Elias M."/>
            <person name="Eveleigh R.J."/>
            <person name="Herman E.K."/>
            <person name="Klute M.J."/>
            <person name="Nakayama T."/>
            <person name="Obornik M."/>
            <person name="Reyes-Prieto A."/>
            <person name="Armbrust E.V."/>
            <person name="Aves S.J."/>
            <person name="Beiko R.G."/>
            <person name="Coutinho P."/>
            <person name="Dacks J.B."/>
            <person name="Durnford D.G."/>
            <person name="Fast N.M."/>
            <person name="Green B.R."/>
            <person name="Grisdale C."/>
            <person name="Hempe F."/>
            <person name="Henrissat B."/>
            <person name="Hoppner M.P."/>
            <person name="Ishida K.-I."/>
            <person name="Kim E."/>
            <person name="Koreny L."/>
            <person name="Kroth P.G."/>
            <person name="Liu Y."/>
            <person name="Malik S.-B."/>
            <person name="Maier U.G."/>
            <person name="McRose D."/>
            <person name="Mock T."/>
            <person name="Neilson J.A."/>
            <person name="Onodera N.T."/>
            <person name="Poole A.M."/>
            <person name="Pritham E.J."/>
            <person name="Richards T.A."/>
            <person name="Rocap G."/>
            <person name="Roy S.W."/>
            <person name="Sarai C."/>
            <person name="Schaack S."/>
            <person name="Shirato S."/>
            <person name="Slamovits C.H."/>
            <person name="Spencer D.F."/>
            <person name="Suzuki S."/>
            <person name="Worden A.Z."/>
            <person name="Zauner S."/>
            <person name="Barry K."/>
            <person name="Bell C."/>
            <person name="Bharti A.K."/>
            <person name="Crow J.A."/>
            <person name="Grimwood J."/>
            <person name="Kramer R."/>
            <person name="Lindquist E."/>
            <person name="Lucas S."/>
            <person name="Salamov A."/>
            <person name="McFadden G.I."/>
            <person name="Lane C.E."/>
            <person name="Keeling P.J."/>
            <person name="Gray M.W."/>
            <person name="Grigoriev I.V."/>
            <person name="Archibald J.M."/>
        </authorList>
    </citation>
    <scope>NUCLEOTIDE SEQUENCE</scope>
    <source>
        <strain evidence="3">CCMP2712</strain>
    </source>
</reference>
<dbReference type="GeneID" id="17290734"/>
<protein>
    <submittedName>
        <fullName evidence="1 2">Uncharacterized protein</fullName>
    </submittedName>
</protein>
<keyword evidence="3" id="KW-1185">Reference proteome</keyword>
<dbReference type="Proteomes" id="UP000011087">
    <property type="component" value="Unassembled WGS sequence"/>
</dbReference>
<dbReference type="PaxDb" id="55529-EKX34011"/>
<organism evidence="1">
    <name type="scientific">Guillardia theta (strain CCMP2712)</name>
    <name type="common">Cryptophyte</name>
    <dbReference type="NCBI Taxonomy" id="905079"/>
    <lineage>
        <taxon>Eukaryota</taxon>
        <taxon>Cryptophyceae</taxon>
        <taxon>Pyrenomonadales</taxon>
        <taxon>Geminigeraceae</taxon>
        <taxon>Guillardia</taxon>
    </lineage>
</organism>
<dbReference type="KEGG" id="gtt:GUITHDRAFT_155873"/>
<proteinExistence type="predicted"/>
<evidence type="ECO:0000313" key="1">
    <source>
        <dbReference type="EMBL" id="EKX34011.1"/>
    </source>
</evidence>
<dbReference type="RefSeq" id="XP_005820991.1">
    <property type="nucleotide sequence ID" value="XM_005820934.1"/>
</dbReference>
<dbReference type="EnsemblProtists" id="EKX34011">
    <property type="protein sequence ID" value="EKX34011"/>
    <property type="gene ID" value="GUITHDRAFT_155873"/>
</dbReference>
<dbReference type="HOGENOM" id="CLU_1167760_0_0_1"/>